<evidence type="ECO:0000256" key="3">
    <source>
        <dbReference type="ARBA" id="ARBA00004123"/>
    </source>
</evidence>
<organism evidence="16 17">
    <name type="scientific">Xylaria grammica</name>
    <dbReference type="NCBI Taxonomy" id="363999"/>
    <lineage>
        <taxon>Eukaryota</taxon>
        <taxon>Fungi</taxon>
        <taxon>Dikarya</taxon>
        <taxon>Ascomycota</taxon>
        <taxon>Pezizomycotina</taxon>
        <taxon>Sordariomycetes</taxon>
        <taxon>Xylariomycetidae</taxon>
        <taxon>Xylariales</taxon>
        <taxon>Xylariaceae</taxon>
        <taxon>Xylaria</taxon>
    </lineage>
</organism>
<keyword evidence="10 12" id="KW-0413">Isomerase</keyword>
<evidence type="ECO:0000256" key="6">
    <source>
        <dbReference type="ARBA" id="ARBA00022723"/>
    </source>
</evidence>
<keyword evidence="9 12" id="KW-0238">DNA-binding</keyword>
<feature type="active site" description="O-(5'-phospho-DNA)-tyrosine intermediate" evidence="12">
    <location>
        <position position="146"/>
    </location>
</feature>
<comment type="similarity">
    <text evidence="4 12">Belongs to the TOP6A family.</text>
</comment>
<evidence type="ECO:0000256" key="9">
    <source>
        <dbReference type="ARBA" id="ARBA00023125"/>
    </source>
</evidence>
<dbReference type="CDD" id="cd00223">
    <property type="entry name" value="TOPRIM_TopoIIB_SPO"/>
    <property type="match status" value="1"/>
</dbReference>
<evidence type="ECO:0000256" key="4">
    <source>
        <dbReference type="ARBA" id="ARBA00006559"/>
    </source>
</evidence>
<dbReference type="GO" id="GO:0003677">
    <property type="term" value="F:DNA binding"/>
    <property type="evidence" value="ECO:0007669"/>
    <property type="project" value="UniProtKB-UniRule"/>
</dbReference>
<comment type="catalytic activity">
    <reaction evidence="1 12">
        <text>ATP-dependent breakage, passage and rejoining of double-stranded DNA.</text>
        <dbReference type="EC" id="5.6.2.2"/>
    </reaction>
</comment>
<dbReference type="InterPro" id="IPR036078">
    <property type="entry name" value="Spo11/TopoVI_A_sf"/>
</dbReference>
<evidence type="ECO:0000256" key="11">
    <source>
        <dbReference type="ARBA" id="ARBA00023242"/>
    </source>
</evidence>
<gene>
    <name evidence="16" type="ORF">EKO27_g1516</name>
</gene>
<dbReference type="GO" id="GO:0046872">
    <property type="term" value="F:metal ion binding"/>
    <property type="evidence" value="ECO:0007669"/>
    <property type="project" value="UniProtKB-KW"/>
</dbReference>
<dbReference type="STRING" id="363999.A0A439DGU0"/>
<evidence type="ECO:0000256" key="13">
    <source>
        <dbReference type="SAM" id="MobiDB-lite"/>
    </source>
</evidence>
<sequence>MEDLLDPSSSAFGSSSPLPTAGCVNPRQPDVVLQQGSRQNPQTGVAISKIEEILAANIDALNEAQALTIPLRSRRTGKVRPVQFPSTRGADVKKFTALLQILHLSHEALVAGTVITKRSAPLILFPEPQRLCSVWLTNARHRAIYYQNPELFGSQQYVDELVDDIAFTFGLGRDALNIVAASKGLIAGAVSVTINNGSALCCNPDDGQGVLLPNVQAISRINLGTTKWLLVIEKEATFRGLVASRFHETSTAGPGILVTAKGYPDLSTRQFLHQLHTEFPILPMYGLVDFDPDGVKIMLTYKNGSRSLQHEENVTLNRLSWIGPRSDDILGDHVQSSPSANMDETCVFNRTPSDQFSLPQSSASPGRPGDFSPVDVTLPLKAADRKLAVRLLLATIGKDSQCTGSLDFVRELQVMLLLNTKAEIQAVDEAGDLTAWLDSALTKNMNRI</sequence>
<proteinExistence type="inferred from homology"/>
<reference evidence="16 17" key="1">
    <citation type="submission" date="2018-12" db="EMBL/GenBank/DDBJ databases">
        <title>Draft genome sequence of Xylaria grammica IHI A82.</title>
        <authorList>
            <person name="Buettner E."/>
            <person name="Kellner H."/>
        </authorList>
    </citation>
    <scope>NUCLEOTIDE SEQUENCE [LARGE SCALE GENOMIC DNA]</scope>
    <source>
        <strain evidence="16 17">IHI A82</strain>
    </source>
</reference>
<name>A0A439DGU0_9PEZI</name>
<dbReference type="AlphaFoldDB" id="A0A439DGU0"/>
<comment type="caution">
    <text evidence="16">The sequence shown here is derived from an EMBL/GenBank/DDBJ whole genome shotgun (WGS) entry which is preliminary data.</text>
</comment>
<accession>A0A439DGU0</accession>
<evidence type="ECO:0000256" key="2">
    <source>
        <dbReference type="ARBA" id="ARBA00001946"/>
    </source>
</evidence>
<evidence type="ECO:0000256" key="1">
    <source>
        <dbReference type="ARBA" id="ARBA00000185"/>
    </source>
</evidence>
<dbReference type="SUPFAM" id="SSF56726">
    <property type="entry name" value="DNA topoisomerase IV, alpha subunit"/>
    <property type="match status" value="1"/>
</dbReference>
<keyword evidence="7" id="KW-0460">Magnesium</keyword>
<dbReference type="GO" id="GO:0005524">
    <property type="term" value="F:ATP binding"/>
    <property type="evidence" value="ECO:0007669"/>
    <property type="project" value="InterPro"/>
</dbReference>
<evidence type="ECO:0000259" key="15">
    <source>
        <dbReference type="Pfam" id="PF21180"/>
    </source>
</evidence>
<evidence type="ECO:0000256" key="12">
    <source>
        <dbReference type="PROSITE-ProRule" id="PRU01385"/>
    </source>
</evidence>
<evidence type="ECO:0000256" key="5">
    <source>
        <dbReference type="ARBA" id="ARBA00012895"/>
    </source>
</evidence>
<evidence type="ECO:0000256" key="7">
    <source>
        <dbReference type="ARBA" id="ARBA00022842"/>
    </source>
</evidence>
<comment type="cofactor">
    <cofactor evidence="2">
        <name>Mg(2+)</name>
        <dbReference type="ChEBI" id="CHEBI:18420"/>
    </cofactor>
</comment>
<keyword evidence="6" id="KW-0479">Metal-binding</keyword>
<dbReference type="InterPro" id="IPR002815">
    <property type="entry name" value="Spo11/TopoVI_A"/>
</dbReference>
<dbReference type="PRINTS" id="PR01551">
    <property type="entry name" value="SPO11HOMOLOG"/>
</dbReference>
<dbReference type="InterPro" id="IPR013048">
    <property type="entry name" value="Meiotic_Spo11"/>
</dbReference>
<comment type="subcellular location">
    <subcellularLocation>
        <location evidence="3">Nucleus</location>
    </subcellularLocation>
</comment>
<keyword evidence="17" id="KW-1185">Reference proteome</keyword>
<protein>
    <recommendedName>
        <fullName evidence="5">DNA topoisomerase (ATP-hydrolyzing)</fullName>
        <ecNumber evidence="5">5.6.2.2</ecNumber>
    </recommendedName>
</protein>
<dbReference type="Gene3D" id="1.10.10.10">
    <property type="entry name" value="Winged helix-like DNA-binding domain superfamily/Winged helix DNA-binding domain"/>
    <property type="match status" value="1"/>
</dbReference>
<dbReference type="InterPro" id="IPR013049">
    <property type="entry name" value="Spo11/TopoVI_A_N"/>
</dbReference>
<dbReference type="InterPro" id="IPR034136">
    <property type="entry name" value="TOPRIM_Topo6A/Spo11"/>
</dbReference>
<dbReference type="PROSITE" id="PS52041">
    <property type="entry name" value="TOPO_IIB"/>
    <property type="match status" value="1"/>
</dbReference>
<keyword evidence="8 12" id="KW-0799">Topoisomerase</keyword>
<dbReference type="GO" id="GO:0000706">
    <property type="term" value="P:meiotic DNA double-strand break processing"/>
    <property type="evidence" value="ECO:0007669"/>
    <property type="project" value="TreeGrafter"/>
</dbReference>
<evidence type="ECO:0000256" key="10">
    <source>
        <dbReference type="ARBA" id="ARBA00023235"/>
    </source>
</evidence>
<dbReference type="PANTHER" id="PTHR10848:SF0">
    <property type="entry name" value="MEIOTIC RECOMBINATION PROTEIN SPO11"/>
    <property type="match status" value="1"/>
</dbReference>
<feature type="domain" description="Spo11/DNA topoisomerase VI subunit A N-terminal" evidence="14">
    <location>
        <begin position="142"/>
        <end position="178"/>
    </location>
</feature>
<dbReference type="EMBL" id="RYZI01000023">
    <property type="protein sequence ID" value="RWA13589.1"/>
    <property type="molecule type" value="Genomic_DNA"/>
</dbReference>
<evidence type="ECO:0000259" key="14">
    <source>
        <dbReference type="Pfam" id="PF04406"/>
    </source>
</evidence>
<dbReference type="GO" id="GO:0042138">
    <property type="term" value="P:meiotic DNA double-strand break formation"/>
    <property type="evidence" value="ECO:0007669"/>
    <property type="project" value="InterPro"/>
</dbReference>
<feature type="region of interest" description="Disordered" evidence="13">
    <location>
        <begin position="1"/>
        <end position="28"/>
    </location>
</feature>
<dbReference type="PANTHER" id="PTHR10848">
    <property type="entry name" value="MEIOTIC RECOMBINATION PROTEIN SPO11"/>
    <property type="match status" value="1"/>
</dbReference>
<evidence type="ECO:0000313" key="16">
    <source>
        <dbReference type="EMBL" id="RWA13589.1"/>
    </source>
</evidence>
<dbReference type="GO" id="GO:0000228">
    <property type="term" value="C:nuclear chromosome"/>
    <property type="evidence" value="ECO:0007669"/>
    <property type="project" value="TreeGrafter"/>
</dbReference>
<dbReference type="PRINTS" id="PR01550">
    <property type="entry name" value="TOP6AFAMILY"/>
</dbReference>
<dbReference type="GO" id="GO:0003918">
    <property type="term" value="F:DNA topoisomerase type II (double strand cut, ATP-hydrolyzing) activity"/>
    <property type="evidence" value="ECO:0007669"/>
    <property type="project" value="UniProtKB-UniRule"/>
</dbReference>
<feature type="domain" description="Topoisomerase 6 subunit A/Spo11 TOPRIM" evidence="15">
    <location>
        <begin position="229"/>
        <end position="346"/>
    </location>
</feature>
<feature type="compositionally biased region" description="Low complexity" evidence="13">
    <location>
        <begin position="1"/>
        <end position="19"/>
    </location>
</feature>
<dbReference type="Proteomes" id="UP000286045">
    <property type="component" value="Unassembled WGS sequence"/>
</dbReference>
<dbReference type="EC" id="5.6.2.2" evidence="5"/>
<evidence type="ECO:0000313" key="17">
    <source>
        <dbReference type="Proteomes" id="UP000286045"/>
    </source>
</evidence>
<dbReference type="Gene3D" id="3.40.1360.10">
    <property type="match status" value="1"/>
</dbReference>
<evidence type="ECO:0000256" key="8">
    <source>
        <dbReference type="ARBA" id="ARBA00023029"/>
    </source>
</evidence>
<dbReference type="Pfam" id="PF21180">
    <property type="entry name" value="TOP6A-Spo11_Toprim"/>
    <property type="match status" value="1"/>
</dbReference>
<dbReference type="Pfam" id="PF04406">
    <property type="entry name" value="TP6A_N"/>
    <property type="match status" value="1"/>
</dbReference>
<dbReference type="GO" id="GO:0007131">
    <property type="term" value="P:reciprocal meiotic recombination"/>
    <property type="evidence" value="ECO:0007669"/>
    <property type="project" value="TreeGrafter"/>
</dbReference>
<keyword evidence="11" id="KW-0539">Nucleus</keyword>
<dbReference type="InterPro" id="IPR036388">
    <property type="entry name" value="WH-like_DNA-bd_sf"/>
</dbReference>